<reference evidence="1" key="1">
    <citation type="submission" date="2014-11" db="EMBL/GenBank/DDBJ databases">
        <authorList>
            <person name="Amaro Gonzalez C."/>
        </authorList>
    </citation>
    <scope>NUCLEOTIDE SEQUENCE</scope>
</reference>
<organism evidence="1">
    <name type="scientific">Anguilla anguilla</name>
    <name type="common">European freshwater eel</name>
    <name type="synonym">Muraena anguilla</name>
    <dbReference type="NCBI Taxonomy" id="7936"/>
    <lineage>
        <taxon>Eukaryota</taxon>
        <taxon>Metazoa</taxon>
        <taxon>Chordata</taxon>
        <taxon>Craniata</taxon>
        <taxon>Vertebrata</taxon>
        <taxon>Euteleostomi</taxon>
        <taxon>Actinopterygii</taxon>
        <taxon>Neopterygii</taxon>
        <taxon>Teleostei</taxon>
        <taxon>Anguilliformes</taxon>
        <taxon>Anguillidae</taxon>
        <taxon>Anguilla</taxon>
    </lineage>
</organism>
<name>A0A0E9QF06_ANGAN</name>
<reference evidence="1" key="2">
    <citation type="journal article" date="2015" name="Fish Shellfish Immunol.">
        <title>Early steps in the European eel (Anguilla anguilla)-Vibrio vulnificus interaction in the gills: Role of the RtxA13 toxin.</title>
        <authorList>
            <person name="Callol A."/>
            <person name="Pajuelo D."/>
            <person name="Ebbesson L."/>
            <person name="Teles M."/>
            <person name="MacKenzie S."/>
            <person name="Amaro C."/>
        </authorList>
    </citation>
    <scope>NUCLEOTIDE SEQUENCE</scope>
</reference>
<dbReference type="AlphaFoldDB" id="A0A0E9QF06"/>
<sequence>MLIFTAHSVTHQCCLTKGMKQ</sequence>
<evidence type="ECO:0000313" key="1">
    <source>
        <dbReference type="EMBL" id="JAH15446.1"/>
    </source>
</evidence>
<protein>
    <submittedName>
        <fullName evidence="1">Uncharacterized protein</fullName>
    </submittedName>
</protein>
<accession>A0A0E9QF06</accession>
<dbReference type="EMBL" id="GBXM01093131">
    <property type="protein sequence ID" value="JAH15446.1"/>
    <property type="molecule type" value="Transcribed_RNA"/>
</dbReference>
<proteinExistence type="predicted"/>